<proteinExistence type="predicted"/>
<accession>A0A7D5BHI1</accession>
<reference evidence="1" key="1">
    <citation type="submission" date="2020-05" db="EMBL/GenBank/DDBJ databases">
        <title>Unveiling Crucivirus Diversity by Mining Metagenomic Data.</title>
        <authorList>
            <person name="de la Higuera I."/>
            <person name="Kasun G.W."/>
            <person name="Torrance E.L."/>
            <person name="Pratt A.A."/>
            <person name="Maluenda A."/>
            <person name="Colombet J."/>
            <person name="Bisseux M."/>
            <person name="Ravet V."/>
            <person name="Dayaram A."/>
            <person name="Stainton D."/>
            <person name="Kraberger S."/>
            <person name="Zawar-Reza P."/>
            <person name="Goldstien S."/>
            <person name="Briskie J.V."/>
            <person name="White R."/>
            <person name="Taylor H."/>
            <person name="Gomez C."/>
            <person name="Ainley D.G."/>
            <person name="Harding J.S."/>
            <person name="Fontenele R.S."/>
            <person name="Schreck J."/>
            <person name="Ribeiro S.G."/>
            <person name="Oswald S.A."/>
            <person name="Arnold J.M."/>
            <person name="Enault F."/>
            <person name="Varsani A."/>
            <person name="Stedman K.M."/>
        </authorList>
    </citation>
    <scope>NUCLEOTIDE SEQUENCE</scope>
</reference>
<dbReference type="AlphaFoldDB" id="A0A7D5BHI1"/>
<protein>
    <submittedName>
        <fullName evidence="1">Uncharacterized protein</fullName>
    </submittedName>
</protein>
<organism evidence="1">
    <name type="scientific">aquatic metagenome</name>
    <dbReference type="NCBI Taxonomy" id="1169740"/>
    <lineage>
        <taxon>unclassified sequences</taxon>
        <taxon>metagenomes</taxon>
        <taxon>ecological metagenomes</taxon>
    </lineage>
</organism>
<sequence>MTSKSKALFCRVSRSYEETANVFAQLTAKCSAVVVYEHIADNEISRTHVHFFLEDVDMSVEGIKKMFRKECGDLMRSDWAFNTKEVDRDCITYMAKGTLEPSFNRGGIDTSYYKELWEDRPKKSQAKLQFITKETSSEAKKRKNDLIAEIIVLVKDPNEDVRNETEDNKIVRCIIKILNDNKIVFGRYTIRDYYDTICSRTDPGKFTAQMINFCVYNR</sequence>
<dbReference type="EMBL" id="MT478562">
    <property type="protein sequence ID" value="QKV51338.1"/>
    <property type="molecule type" value="Genomic_DNA"/>
</dbReference>
<evidence type="ECO:0000313" key="1">
    <source>
        <dbReference type="EMBL" id="QKV51338.1"/>
    </source>
</evidence>
<name>A0A7D5BHI1_9ZZZZ</name>